<dbReference type="GO" id="GO:0008270">
    <property type="term" value="F:zinc ion binding"/>
    <property type="evidence" value="ECO:0007669"/>
    <property type="project" value="UniProtKB-KW"/>
</dbReference>
<gene>
    <name evidence="3" type="ORF">MKW98_006393</name>
</gene>
<evidence type="ECO:0000256" key="1">
    <source>
        <dbReference type="RuleBase" id="RU367103"/>
    </source>
</evidence>
<comment type="catalytic activity">
    <reaction evidence="1">
        <text>cytidine(4) in tRNA(Gly)(GCC) + S-adenosyl-L-methionine = 2'-O-methylcytidine(4) in tRNA(Gly)(GCC) + S-adenosyl-L-homocysteine + H(+)</text>
        <dbReference type="Rhea" id="RHEA:43192"/>
        <dbReference type="Rhea" id="RHEA-COMP:10399"/>
        <dbReference type="Rhea" id="RHEA-COMP:10400"/>
        <dbReference type="ChEBI" id="CHEBI:15378"/>
        <dbReference type="ChEBI" id="CHEBI:57856"/>
        <dbReference type="ChEBI" id="CHEBI:59789"/>
        <dbReference type="ChEBI" id="CHEBI:74495"/>
        <dbReference type="ChEBI" id="CHEBI:82748"/>
        <dbReference type="EC" id="2.1.1.225"/>
    </reaction>
</comment>
<dbReference type="InterPro" id="IPR007871">
    <property type="entry name" value="Methyltransferase_TRM13"/>
</dbReference>
<evidence type="ECO:0000313" key="4">
    <source>
        <dbReference type="Proteomes" id="UP001202328"/>
    </source>
</evidence>
<comment type="catalytic activity">
    <reaction evidence="1">
        <text>cytidine(4) in tRNA(Pro) + S-adenosyl-L-methionine = 2'-O-methylcytidine(4) in tRNA(Pro) + S-adenosyl-L-homocysteine + H(+)</text>
        <dbReference type="Rhea" id="RHEA:32767"/>
        <dbReference type="Rhea" id="RHEA-COMP:10397"/>
        <dbReference type="Rhea" id="RHEA-COMP:10398"/>
        <dbReference type="ChEBI" id="CHEBI:15378"/>
        <dbReference type="ChEBI" id="CHEBI:57856"/>
        <dbReference type="ChEBI" id="CHEBI:59789"/>
        <dbReference type="ChEBI" id="CHEBI:74495"/>
        <dbReference type="ChEBI" id="CHEBI:82748"/>
        <dbReference type="EC" id="2.1.1.225"/>
    </reaction>
</comment>
<dbReference type="Pfam" id="PF05206">
    <property type="entry name" value="TRM13"/>
    <property type="match status" value="1"/>
</dbReference>
<dbReference type="EMBL" id="JAJJMB010017971">
    <property type="protein sequence ID" value="KAI3833294.1"/>
    <property type="molecule type" value="Genomic_DNA"/>
</dbReference>
<keyword evidence="1" id="KW-0863">Zinc-finger</keyword>
<dbReference type="GO" id="GO:0030488">
    <property type="term" value="P:tRNA methylation"/>
    <property type="evidence" value="ECO:0007669"/>
    <property type="project" value="InterPro"/>
</dbReference>
<reference evidence="3" key="1">
    <citation type="submission" date="2022-04" db="EMBL/GenBank/DDBJ databases">
        <title>A functionally conserved STORR gene fusion in Papaver species that diverged 16.8 million years ago.</title>
        <authorList>
            <person name="Catania T."/>
        </authorList>
    </citation>
    <scope>NUCLEOTIDE SEQUENCE</scope>
    <source>
        <strain evidence="3">S-188037</strain>
    </source>
</reference>
<dbReference type="EC" id="2.1.1.225" evidence="1"/>
<accession>A0AAD4RUW1</accession>
<protein>
    <recommendedName>
        <fullName evidence="1">tRNA:m(4)X modification enzyme TRM13</fullName>
        <ecNumber evidence="1">2.1.1.225</ecNumber>
    </recommendedName>
</protein>
<dbReference type="Proteomes" id="UP001202328">
    <property type="component" value="Unassembled WGS sequence"/>
</dbReference>
<name>A0AAD4RUW1_9MAGN</name>
<keyword evidence="1" id="KW-0479">Metal-binding</keyword>
<organism evidence="3 4">
    <name type="scientific">Papaver atlanticum</name>
    <dbReference type="NCBI Taxonomy" id="357466"/>
    <lineage>
        <taxon>Eukaryota</taxon>
        <taxon>Viridiplantae</taxon>
        <taxon>Streptophyta</taxon>
        <taxon>Embryophyta</taxon>
        <taxon>Tracheophyta</taxon>
        <taxon>Spermatophyta</taxon>
        <taxon>Magnoliopsida</taxon>
        <taxon>Ranunculales</taxon>
        <taxon>Papaveraceae</taxon>
        <taxon>Papaveroideae</taxon>
        <taxon>Papaver</taxon>
    </lineage>
</organism>
<keyword evidence="1" id="KW-0808">Transferase</keyword>
<dbReference type="PANTHER" id="PTHR12998:SF0">
    <property type="entry name" value="TRNA:M(4)X MODIFICATION ENZYME TRM13 HOMOLOG"/>
    <property type="match status" value="1"/>
</dbReference>
<evidence type="ECO:0000313" key="3">
    <source>
        <dbReference type="EMBL" id="KAI3833294.1"/>
    </source>
</evidence>
<keyword evidence="1" id="KW-0489">Methyltransferase</keyword>
<comment type="caution">
    <text evidence="3">The sequence shown here is derived from an EMBL/GenBank/DDBJ whole genome shotgun (WGS) entry which is preliminary data.</text>
</comment>
<keyword evidence="1" id="KW-0862">Zinc</keyword>
<sequence>MTLQQSTVPALVVRIVVWLLQFIRPNGLNFFIRFPALEDAYTTVSSILDMLLLVTQMNFFNLNVFHLYQTHSNSPLYIPHSSILPSTQFQNPHYHFLIYWHCFVPNSTLLKVHRWLLRKHLCGPATDLTLKCCLPRQTIGALHFNGTRNLRGLAIATCCRHLYQYKQYISYLQSCHPAV</sequence>
<evidence type="ECO:0000259" key="2">
    <source>
        <dbReference type="Pfam" id="PF05206"/>
    </source>
</evidence>
<comment type="catalytic activity">
    <reaction evidence="1">
        <text>adenosine(4) in tRNA(His) + S-adenosyl-L-methionine = 2'-O-methyladenosine(4) in tRNA(His) + S-adenosyl-L-homocysteine + H(+)</text>
        <dbReference type="Rhea" id="RHEA:43196"/>
        <dbReference type="Rhea" id="RHEA-COMP:10401"/>
        <dbReference type="Rhea" id="RHEA-COMP:10402"/>
        <dbReference type="ChEBI" id="CHEBI:15378"/>
        <dbReference type="ChEBI" id="CHEBI:57856"/>
        <dbReference type="ChEBI" id="CHEBI:59789"/>
        <dbReference type="ChEBI" id="CHEBI:74411"/>
        <dbReference type="ChEBI" id="CHEBI:74477"/>
        <dbReference type="EC" id="2.1.1.225"/>
    </reaction>
</comment>
<comment type="function">
    <text evidence="1">tRNA methylase which 2'-O-methylates cytidine(4) in tRNA(Pro) and tRNA(Gly)(GCC), and adenosine(4) in tRNA(His).</text>
</comment>
<feature type="domain" description="Methyltransferase TRM13" evidence="2">
    <location>
        <begin position="118"/>
        <end position="170"/>
    </location>
</feature>
<proteinExistence type="inferred from homology"/>
<dbReference type="GO" id="GO:0106050">
    <property type="term" value="F:tRNA 2'-O-methyltransferase activity"/>
    <property type="evidence" value="ECO:0007669"/>
    <property type="project" value="UniProtKB-UniRule"/>
</dbReference>
<dbReference type="AlphaFoldDB" id="A0AAD4RUW1"/>
<keyword evidence="1" id="KW-0949">S-adenosyl-L-methionine</keyword>
<keyword evidence="4" id="KW-1185">Reference proteome</keyword>
<dbReference type="InterPro" id="IPR039044">
    <property type="entry name" value="Trm13"/>
</dbReference>
<dbReference type="PANTHER" id="PTHR12998">
    <property type="entry name" value="TRNA:M(4)X MODIFICATION ENZYME TRM13 HOMOLOG"/>
    <property type="match status" value="1"/>
</dbReference>
<comment type="similarity">
    <text evidence="1">Belongs to the methyltransferase TRM13 family.</text>
</comment>
<keyword evidence="1" id="KW-0819">tRNA processing</keyword>